<feature type="domain" description="Glycosyltransferase subfamily 4-like N-terminal" evidence="2">
    <location>
        <begin position="18"/>
        <end position="184"/>
    </location>
</feature>
<gene>
    <name evidence="3" type="ORF">KP005_07075</name>
</gene>
<dbReference type="Pfam" id="PF13579">
    <property type="entry name" value="Glyco_trans_4_4"/>
    <property type="match status" value="1"/>
</dbReference>
<reference evidence="3 4" key="1">
    <citation type="submission" date="2021-06" db="EMBL/GenBank/DDBJ databases">
        <title>Gemonas diversity in paddy soil.</title>
        <authorList>
            <person name="Liu G."/>
        </authorList>
    </citation>
    <scope>NUCLEOTIDE SEQUENCE [LARGE SCALE GENOMIC DNA]</scope>
    <source>
        <strain evidence="3 4">RG29</strain>
    </source>
</reference>
<evidence type="ECO:0000313" key="4">
    <source>
        <dbReference type="Proteomes" id="UP000683493"/>
    </source>
</evidence>
<dbReference type="InterPro" id="IPR001296">
    <property type="entry name" value="Glyco_trans_1"/>
</dbReference>
<feature type="domain" description="Glycosyl transferase family 1" evidence="1">
    <location>
        <begin position="212"/>
        <end position="360"/>
    </location>
</feature>
<dbReference type="PANTHER" id="PTHR45947">
    <property type="entry name" value="SULFOQUINOVOSYL TRANSFERASE SQD2"/>
    <property type="match status" value="1"/>
</dbReference>
<keyword evidence="4" id="KW-1185">Reference proteome</keyword>
<dbReference type="CDD" id="cd03801">
    <property type="entry name" value="GT4_PimA-like"/>
    <property type="match status" value="1"/>
</dbReference>
<organism evidence="3 4">
    <name type="scientific">Geomonas diazotrophica</name>
    <dbReference type="NCBI Taxonomy" id="2843197"/>
    <lineage>
        <taxon>Bacteria</taxon>
        <taxon>Pseudomonadati</taxon>
        <taxon>Thermodesulfobacteriota</taxon>
        <taxon>Desulfuromonadia</taxon>
        <taxon>Geobacterales</taxon>
        <taxon>Geobacteraceae</taxon>
        <taxon>Geomonas</taxon>
    </lineage>
</organism>
<accession>A0ABX8JKX9</accession>
<dbReference type="Proteomes" id="UP000683493">
    <property type="component" value="Chromosome"/>
</dbReference>
<dbReference type="PANTHER" id="PTHR45947:SF3">
    <property type="entry name" value="SULFOQUINOVOSYL TRANSFERASE SQD2"/>
    <property type="match status" value="1"/>
</dbReference>
<sequence length="404" mass="44470">MKIAFLTPEYPSDAAAEGGLAGYVRKTAAALAQRGCEVWVLVTSDRDARWRDGDVRVCQLRTPRLPAFLSRIPYLASVMPLLQRLLAARACARAFHAAHAEAGFDLVQASSYQAPGYALLGNGAVPVVCRVSSYTPLYAAAQGNKRKFSEYLLDWLELRQVVDADASFSPSRFMADYFERLEAHDLEVVKTPLEDLSAEDDDAFCASHAPSGRYLLYFGTLNRVKGVDLLVQALPGLLARHPDLSVVFIGRDDGGPDGIKYADRLRRSCPESSQRLLFFPVLPKSRLFPFVRRAAAVLVPSRVDNYPNVCLEALQLGTPVIASDRSSLEEMVKDGVNGFLFGNGDADSLAVSVERLLSLSGDELAALRQGVGREVDAIASEDRIGELLAFYRRVIREFKQRREP</sequence>
<evidence type="ECO:0000259" key="1">
    <source>
        <dbReference type="Pfam" id="PF00534"/>
    </source>
</evidence>
<dbReference type="InterPro" id="IPR028098">
    <property type="entry name" value="Glyco_trans_4-like_N"/>
</dbReference>
<evidence type="ECO:0000313" key="3">
    <source>
        <dbReference type="EMBL" id="QWV99038.1"/>
    </source>
</evidence>
<protein>
    <submittedName>
        <fullName evidence="3">Glycosyltransferase family 4 protein</fullName>
    </submittedName>
</protein>
<dbReference type="InterPro" id="IPR050194">
    <property type="entry name" value="Glycosyltransferase_grp1"/>
</dbReference>
<dbReference type="EMBL" id="CP076724">
    <property type="protein sequence ID" value="QWV99038.1"/>
    <property type="molecule type" value="Genomic_DNA"/>
</dbReference>
<evidence type="ECO:0000259" key="2">
    <source>
        <dbReference type="Pfam" id="PF13579"/>
    </source>
</evidence>
<name>A0ABX8JKX9_9BACT</name>
<dbReference type="Pfam" id="PF00534">
    <property type="entry name" value="Glycos_transf_1"/>
    <property type="match status" value="1"/>
</dbReference>
<proteinExistence type="predicted"/>